<feature type="transmembrane region" description="Helical" evidence="1">
    <location>
        <begin position="48"/>
        <end position="71"/>
    </location>
</feature>
<dbReference type="EMBL" id="NFZW01000009">
    <property type="protein sequence ID" value="RFA36559.1"/>
    <property type="molecule type" value="Genomic_DNA"/>
</dbReference>
<dbReference type="Proteomes" id="UP000256763">
    <property type="component" value="Unassembled WGS sequence"/>
</dbReference>
<dbReference type="AlphaFoldDB" id="A0A3E0WVY5"/>
<proteinExistence type="predicted"/>
<evidence type="ECO:0000313" key="2">
    <source>
        <dbReference type="EMBL" id="RFA36559.1"/>
    </source>
</evidence>
<keyword evidence="1" id="KW-1133">Transmembrane helix</keyword>
<feature type="transmembrane region" description="Helical" evidence="1">
    <location>
        <begin position="295"/>
        <end position="318"/>
    </location>
</feature>
<protein>
    <submittedName>
        <fullName evidence="2">Short-chain dehydrogenase</fullName>
    </submittedName>
</protein>
<dbReference type="InterPro" id="IPR010266">
    <property type="entry name" value="NnrS"/>
</dbReference>
<feature type="transmembrane region" description="Helical" evidence="1">
    <location>
        <begin position="235"/>
        <end position="253"/>
    </location>
</feature>
<evidence type="ECO:0000313" key="3">
    <source>
        <dbReference type="Proteomes" id="UP000256763"/>
    </source>
</evidence>
<feature type="transmembrane region" description="Helical" evidence="1">
    <location>
        <begin position="108"/>
        <end position="127"/>
    </location>
</feature>
<feature type="transmembrane region" description="Helical" evidence="1">
    <location>
        <begin position="172"/>
        <end position="192"/>
    </location>
</feature>
<feature type="transmembrane region" description="Helical" evidence="1">
    <location>
        <begin position="360"/>
        <end position="380"/>
    </location>
</feature>
<dbReference type="OrthoDB" id="9770040at2"/>
<evidence type="ECO:0000256" key="1">
    <source>
        <dbReference type="SAM" id="Phobius"/>
    </source>
</evidence>
<organism evidence="2 3">
    <name type="scientific">Alkalilimnicola ehrlichii</name>
    <dbReference type="NCBI Taxonomy" id="351052"/>
    <lineage>
        <taxon>Bacteria</taxon>
        <taxon>Pseudomonadati</taxon>
        <taxon>Pseudomonadota</taxon>
        <taxon>Gammaproteobacteria</taxon>
        <taxon>Chromatiales</taxon>
        <taxon>Ectothiorhodospiraceae</taxon>
        <taxon>Alkalilimnicola</taxon>
    </lineage>
</organism>
<feature type="transmembrane region" description="Helical" evidence="1">
    <location>
        <begin position="330"/>
        <end position="348"/>
    </location>
</feature>
<comment type="caution">
    <text evidence="2">The sequence shown here is derived from an EMBL/GenBank/DDBJ whole genome shotgun (WGS) entry which is preliminary data.</text>
</comment>
<accession>A0A3E0WVY5</accession>
<gene>
    <name evidence="2" type="ORF">CAL65_11035</name>
</gene>
<feature type="transmembrane region" description="Helical" evidence="1">
    <location>
        <begin position="139"/>
        <end position="160"/>
    </location>
</feature>
<dbReference type="Pfam" id="PF05940">
    <property type="entry name" value="NnrS"/>
    <property type="match status" value="1"/>
</dbReference>
<feature type="transmembrane region" description="Helical" evidence="1">
    <location>
        <begin position="265"/>
        <end position="289"/>
    </location>
</feature>
<keyword evidence="1" id="KW-0472">Membrane</keyword>
<keyword evidence="1" id="KW-0812">Transmembrane</keyword>
<sequence length="391" mass="42682">MTQSPPPLLAYPFRPFFLLTGVYAAVSIVAWLGFLYGGWPLPLGGHAVYWHAHEMLFGFIAAAIAGFLLTAMTNWTGAPPLKGGGLLALLLLWLAGRVAMWLTGYLPSALVAVVDISFLLAVALYAGTVLRRYGNRRNYLLVAVLLLFAVANTLMHLQFMGWAMSAVLGQTLAFNLITLLMVIIAGRITPAFTANWLRMQGQDPAQVHRSERLDRWVLIVTALMIPADLIIAYAWVGGLVALAAALVNGVRLWQWSGWLSRREPLLWILHLGYLWLVVALVLKGLTPFLNWPASIWLHAMGVGAAGVLILGVMTRVAVGHTGRALHLVRWGVLIYLAVNIAAGLRLLAATDLLDYQLGLSLSGGAWSLAFLLFVVLYWPILSRPRADGRPG</sequence>
<name>A0A3E0WVY5_9GAMM</name>
<feature type="transmembrane region" description="Helical" evidence="1">
    <location>
        <begin position="83"/>
        <end position="102"/>
    </location>
</feature>
<keyword evidence="3" id="KW-1185">Reference proteome</keyword>
<feature type="transmembrane region" description="Helical" evidence="1">
    <location>
        <begin position="16"/>
        <end position="36"/>
    </location>
</feature>
<reference evidence="3" key="1">
    <citation type="submission" date="2017-05" db="EMBL/GenBank/DDBJ databases">
        <authorList>
            <person name="Sharma S."/>
            <person name="Sidhu C."/>
            <person name="Pinnaka A.K."/>
        </authorList>
    </citation>
    <scope>NUCLEOTIDE SEQUENCE [LARGE SCALE GENOMIC DNA]</scope>
    <source>
        <strain evidence="3">AK93</strain>
    </source>
</reference>